<gene>
    <name evidence="3" type="ORF">PCOR1329_LOCUS55695</name>
</gene>
<dbReference type="InterPro" id="IPR022742">
    <property type="entry name" value="Hydrolase_4"/>
</dbReference>
<dbReference type="Proteomes" id="UP001189429">
    <property type="component" value="Unassembled WGS sequence"/>
</dbReference>
<dbReference type="PRINTS" id="PR00111">
    <property type="entry name" value="ABHYDROLASE"/>
</dbReference>
<dbReference type="Gene3D" id="3.40.50.1820">
    <property type="entry name" value="alpha/beta hydrolase"/>
    <property type="match status" value="1"/>
</dbReference>
<dbReference type="PANTHER" id="PTHR43798:SF33">
    <property type="entry name" value="HYDROLASE, PUTATIVE (AFU_ORTHOLOGUE AFUA_2G14860)-RELATED"/>
    <property type="match status" value="1"/>
</dbReference>
<dbReference type="EMBL" id="CAUYUJ010016837">
    <property type="protein sequence ID" value="CAK0869289.1"/>
    <property type="molecule type" value="Genomic_DNA"/>
</dbReference>
<sequence>MCPLQRARPRAGADAAATPSSSPSRPRPCPFIRGELAQLPRGRVNYTLRGPAGAPLVACVHGLHGSLSTFASLEPQLVAFGFRVLAFDLYGFGLSAAPRGLLDHRGYAEQLASLLDALVGSQEPVLLLGFSMGGLVAVEFASRWPQRVRRLLLVAPAGLLSREDAPCQLLLRCLRGRCGCCLQHLAAGLMCCCGCVVARVLSGDRHARTFEPDVREPEKFTEHSQRTLAQFRWDVRRSVNSYLRVLRLMPLWEGDSEELYAWLAGSGVPVMFLWGDDDQTVPWSDAEEAVGRLFGPGGATSCVLLHGAGHGMVHEDAFEVAKHAAAWLGDSQDPAWKQCLQRFLVPRPEEGEPGAAVVGSPAEV</sequence>
<feature type="compositionally biased region" description="Low complexity" evidence="1">
    <location>
        <begin position="10"/>
        <end position="24"/>
    </location>
</feature>
<feature type="region of interest" description="Disordered" evidence="1">
    <location>
        <begin position="1"/>
        <end position="28"/>
    </location>
</feature>
<evidence type="ECO:0000313" key="4">
    <source>
        <dbReference type="Proteomes" id="UP001189429"/>
    </source>
</evidence>
<dbReference type="PANTHER" id="PTHR43798">
    <property type="entry name" value="MONOACYLGLYCEROL LIPASE"/>
    <property type="match status" value="1"/>
</dbReference>
<evidence type="ECO:0000313" key="3">
    <source>
        <dbReference type="EMBL" id="CAK0869289.1"/>
    </source>
</evidence>
<organism evidence="3 4">
    <name type="scientific">Prorocentrum cordatum</name>
    <dbReference type="NCBI Taxonomy" id="2364126"/>
    <lineage>
        <taxon>Eukaryota</taxon>
        <taxon>Sar</taxon>
        <taxon>Alveolata</taxon>
        <taxon>Dinophyceae</taxon>
        <taxon>Prorocentrales</taxon>
        <taxon>Prorocentraceae</taxon>
        <taxon>Prorocentrum</taxon>
    </lineage>
</organism>
<dbReference type="InterPro" id="IPR029058">
    <property type="entry name" value="AB_hydrolase_fold"/>
</dbReference>
<evidence type="ECO:0000256" key="1">
    <source>
        <dbReference type="SAM" id="MobiDB-lite"/>
    </source>
</evidence>
<dbReference type="InterPro" id="IPR050266">
    <property type="entry name" value="AB_hydrolase_sf"/>
</dbReference>
<dbReference type="Pfam" id="PF12146">
    <property type="entry name" value="Hydrolase_4"/>
    <property type="match status" value="1"/>
</dbReference>
<accession>A0ABN9V8K8</accession>
<name>A0ABN9V8K8_9DINO</name>
<keyword evidence="4" id="KW-1185">Reference proteome</keyword>
<dbReference type="SUPFAM" id="SSF53474">
    <property type="entry name" value="alpha/beta-Hydrolases"/>
    <property type="match status" value="1"/>
</dbReference>
<comment type="caution">
    <text evidence="3">The sequence shown here is derived from an EMBL/GenBank/DDBJ whole genome shotgun (WGS) entry which is preliminary data.</text>
</comment>
<feature type="domain" description="Serine aminopeptidase S33" evidence="2">
    <location>
        <begin position="56"/>
        <end position="315"/>
    </location>
</feature>
<evidence type="ECO:0000259" key="2">
    <source>
        <dbReference type="Pfam" id="PF12146"/>
    </source>
</evidence>
<protein>
    <recommendedName>
        <fullName evidence="2">Serine aminopeptidase S33 domain-containing protein</fullName>
    </recommendedName>
</protein>
<proteinExistence type="predicted"/>
<dbReference type="InterPro" id="IPR000073">
    <property type="entry name" value="AB_hydrolase_1"/>
</dbReference>
<reference evidence="3" key="1">
    <citation type="submission" date="2023-10" db="EMBL/GenBank/DDBJ databases">
        <authorList>
            <person name="Chen Y."/>
            <person name="Shah S."/>
            <person name="Dougan E. K."/>
            <person name="Thang M."/>
            <person name="Chan C."/>
        </authorList>
    </citation>
    <scope>NUCLEOTIDE SEQUENCE [LARGE SCALE GENOMIC DNA]</scope>
</reference>